<dbReference type="PANTHER" id="PTHR43317:SF1">
    <property type="entry name" value="THERMOSPERMINE SYNTHASE ACAULIS5"/>
    <property type="match status" value="1"/>
</dbReference>
<proteinExistence type="predicted"/>
<dbReference type="EC" id="2.5.1.16" evidence="2"/>
<sequence>MIDDRQNWQRMNLAAIQQRLAWLQQQPDKVIFCKDSGVHYVAVTKDRSHIKLSLVEKVNLHTDLLQSVFDFNNPLHLVSEYTQAMMLGLVWQNQPQRIYIAGFGGGRIPLVLHHYLPETVIECADVDPIAIQAATQCFGIKFDDRLTVTIQDGREYLEQQKSDTQYDIIMIDVAFGNGYFPHRLSTKEFYQICEKHLSIEGVVVANLLHRDQFYAEKIRTFQSVFSQVCLCVCQESNSILIGSNSPILEKDEIVAKAKYLQDSYQFSFPLTDRALEVKVGKELAEAVPNLDKAQIFHDDSPPAGYFDCWLF</sequence>
<organism evidence="2 3">
    <name type="scientific">Microcoleus asticus IPMA8</name>
    <dbReference type="NCBI Taxonomy" id="2563858"/>
    <lineage>
        <taxon>Bacteria</taxon>
        <taxon>Bacillati</taxon>
        <taxon>Cyanobacteriota</taxon>
        <taxon>Cyanophyceae</taxon>
        <taxon>Oscillatoriophycideae</taxon>
        <taxon>Oscillatoriales</taxon>
        <taxon>Microcoleaceae</taxon>
        <taxon>Microcoleus</taxon>
        <taxon>Microcoleus asticus</taxon>
    </lineage>
</organism>
<name>A0ABX2CZ70_9CYAN</name>
<keyword evidence="3" id="KW-1185">Reference proteome</keyword>
<dbReference type="PANTHER" id="PTHR43317">
    <property type="entry name" value="THERMOSPERMINE SYNTHASE ACAULIS5"/>
    <property type="match status" value="1"/>
</dbReference>
<dbReference type="Proteomes" id="UP000702425">
    <property type="component" value="Unassembled WGS sequence"/>
</dbReference>
<gene>
    <name evidence="2" type="primary">speE_3</name>
    <name evidence="2" type="ORF">E5S67_03349</name>
</gene>
<keyword evidence="2" id="KW-0808">Transferase</keyword>
<dbReference type="GO" id="GO:0004766">
    <property type="term" value="F:spermidine synthase activity"/>
    <property type="evidence" value="ECO:0007669"/>
    <property type="project" value="UniProtKB-EC"/>
</dbReference>
<dbReference type="Gene3D" id="3.40.50.150">
    <property type="entry name" value="Vaccinia Virus protein VP39"/>
    <property type="match status" value="1"/>
</dbReference>
<dbReference type="Pfam" id="PF01564">
    <property type="entry name" value="Spermine_synth"/>
    <property type="match status" value="1"/>
</dbReference>
<dbReference type="NCBIfam" id="NF037959">
    <property type="entry name" value="MFS_SpdSyn"/>
    <property type="match status" value="1"/>
</dbReference>
<protein>
    <submittedName>
        <fullName evidence="2">Polyamine aminopropyltransferase</fullName>
        <ecNumber evidence="2">2.5.1.16</ecNumber>
    </submittedName>
</protein>
<comment type="caution">
    <text evidence="2">The sequence shown here is derived from an EMBL/GenBank/DDBJ whole genome shotgun (WGS) entry which is preliminary data.</text>
</comment>
<dbReference type="InterPro" id="IPR029063">
    <property type="entry name" value="SAM-dependent_MTases_sf"/>
</dbReference>
<evidence type="ECO:0000313" key="2">
    <source>
        <dbReference type="EMBL" id="NQE35614.1"/>
    </source>
</evidence>
<keyword evidence="1" id="KW-0620">Polyamine biosynthesis</keyword>
<evidence type="ECO:0000256" key="1">
    <source>
        <dbReference type="ARBA" id="ARBA00023115"/>
    </source>
</evidence>
<accession>A0ABX2CZ70</accession>
<reference evidence="2 3" key="1">
    <citation type="journal article" date="2020" name="Sci. Rep.">
        <title>A novel cyanobacterial geosmin producer, revising GeoA distribution and dispersion patterns in Bacteria.</title>
        <authorList>
            <person name="Churro C."/>
            <person name="Semedo-Aguiar A.P."/>
            <person name="Silva A.D."/>
            <person name="Pereira-Leal J.B."/>
            <person name="Leite R.B."/>
        </authorList>
    </citation>
    <scope>NUCLEOTIDE SEQUENCE [LARGE SCALE GENOMIC DNA]</scope>
    <source>
        <strain evidence="2 3">IPMA8</strain>
    </source>
</reference>
<dbReference type="EMBL" id="SRRZ01000059">
    <property type="protein sequence ID" value="NQE35614.1"/>
    <property type="molecule type" value="Genomic_DNA"/>
</dbReference>
<evidence type="ECO:0000313" key="3">
    <source>
        <dbReference type="Proteomes" id="UP000702425"/>
    </source>
</evidence>
<dbReference type="RefSeq" id="WP_172189149.1">
    <property type="nucleotide sequence ID" value="NZ_CAWPPK010000273.1"/>
</dbReference>
<dbReference type="SUPFAM" id="SSF53335">
    <property type="entry name" value="S-adenosyl-L-methionine-dependent methyltransferases"/>
    <property type="match status" value="1"/>
</dbReference>